<sequence length="120" mass="13701">MDEERSKVRVMSEEEKEQYDGVTIIEGTEETEASSTFRHGTDYRRHSDEANSSFPRFSAYTSHHGWTDWLWKKSDWTTRLALILGVSALLVFLFFIALPVLLVLGGVGVAVWLLSNLLLH</sequence>
<keyword evidence="1" id="KW-1133">Transmembrane helix</keyword>
<evidence type="ECO:0000256" key="1">
    <source>
        <dbReference type="SAM" id="Phobius"/>
    </source>
</evidence>
<organism evidence="2 3">
    <name type="scientific">Selenomonas montiformis</name>
    <dbReference type="NCBI Taxonomy" id="2652285"/>
    <lineage>
        <taxon>Bacteria</taxon>
        <taxon>Bacillati</taxon>
        <taxon>Bacillota</taxon>
        <taxon>Negativicutes</taxon>
        <taxon>Selenomonadales</taxon>
        <taxon>Selenomonadaceae</taxon>
        <taxon>Selenomonas</taxon>
    </lineage>
</organism>
<gene>
    <name evidence="2" type="ORF">FYJ78_10120</name>
</gene>
<dbReference type="Proteomes" id="UP000430222">
    <property type="component" value="Unassembled WGS sequence"/>
</dbReference>
<name>A0A6I2V1Q4_9FIRM</name>
<evidence type="ECO:0000313" key="2">
    <source>
        <dbReference type="EMBL" id="MSV25526.1"/>
    </source>
</evidence>
<keyword evidence="1" id="KW-0812">Transmembrane</keyword>
<accession>A0A6I2V1Q4</accession>
<keyword evidence="3" id="KW-1185">Reference proteome</keyword>
<feature type="transmembrane region" description="Helical" evidence="1">
    <location>
        <begin position="81"/>
        <end position="114"/>
    </location>
</feature>
<reference evidence="2 3" key="1">
    <citation type="submission" date="2019-08" db="EMBL/GenBank/DDBJ databases">
        <title>In-depth cultivation of the pig gut microbiome towards novel bacterial diversity and tailored functional studies.</title>
        <authorList>
            <person name="Wylensek D."/>
            <person name="Hitch T.C.A."/>
            <person name="Clavel T."/>
        </authorList>
    </citation>
    <scope>NUCLEOTIDE SEQUENCE [LARGE SCALE GENOMIC DNA]</scope>
    <source>
        <strain evidence="3">WCA-380-WT-3B3</strain>
    </source>
</reference>
<dbReference type="RefSeq" id="WP_154621281.1">
    <property type="nucleotide sequence ID" value="NZ_JBQHVT010000015.1"/>
</dbReference>
<proteinExistence type="predicted"/>
<comment type="caution">
    <text evidence="2">The sequence shown here is derived from an EMBL/GenBank/DDBJ whole genome shotgun (WGS) entry which is preliminary data.</text>
</comment>
<dbReference type="EMBL" id="VUNL01000011">
    <property type="protein sequence ID" value="MSV25526.1"/>
    <property type="molecule type" value="Genomic_DNA"/>
</dbReference>
<protein>
    <submittedName>
        <fullName evidence="2">Uncharacterized protein</fullName>
    </submittedName>
</protein>
<dbReference type="AlphaFoldDB" id="A0A6I2V1Q4"/>
<evidence type="ECO:0000313" key="3">
    <source>
        <dbReference type="Proteomes" id="UP000430222"/>
    </source>
</evidence>
<keyword evidence="1" id="KW-0472">Membrane</keyword>